<feature type="transmembrane region" description="Helical" evidence="1">
    <location>
        <begin position="154"/>
        <end position="178"/>
    </location>
</feature>
<name>A0A1F6T3Y8_9PROT</name>
<organism evidence="3 4">
    <name type="scientific">Candidatus Muproteobacteria bacterium RBG_16_62_13</name>
    <dbReference type="NCBI Taxonomy" id="1817756"/>
    <lineage>
        <taxon>Bacteria</taxon>
        <taxon>Pseudomonadati</taxon>
        <taxon>Pseudomonadota</taxon>
        <taxon>Candidatus Muproteobacteria</taxon>
    </lineage>
</organism>
<dbReference type="AlphaFoldDB" id="A0A1F6T3Y8"/>
<protein>
    <submittedName>
        <fullName evidence="3">Heme ABC transporter permease</fullName>
    </submittedName>
</protein>
<dbReference type="Pfam" id="PF09990">
    <property type="entry name" value="DUF2231"/>
    <property type="match status" value="1"/>
</dbReference>
<sequence length="183" mass="19471">MAPYHHLMVHFPIALWTVATLIIILRSFSDGALARNAGAVLAPLLGLGALTGAIAYAMGLLVFPFEAISMSPLGRNKIIAATWALAYWSLLAVIVWRLGEAVWRGFSRWVMLGLGLLGSGLLTVAGALGGHLTGTPSAVSRLFRLLGWEVYTTFYVPTFVLIALVVTAVVLTGIGLSARRARA</sequence>
<comment type="caution">
    <text evidence="3">The sequence shown here is derived from an EMBL/GenBank/DDBJ whole genome shotgun (WGS) entry which is preliminary data.</text>
</comment>
<reference evidence="3 4" key="1">
    <citation type="journal article" date="2016" name="Nat. Commun.">
        <title>Thousands of microbial genomes shed light on interconnected biogeochemical processes in an aquifer system.</title>
        <authorList>
            <person name="Anantharaman K."/>
            <person name="Brown C.T."/>
            <person name="Hug L.A."/>
            <person name="Sharon I."/>
            <person name="Castelle C.J."/>
            <person name="Probst A.J."/>
            <person name="Thomas B.C."/>
            <person name="Singh A."/>
            <person name="Wilkins M.J."/>
            <person name="Karaoz U."/>
            <person name="Brodie E.L."/>
            <person name="Williams K.H."/>
            <person name="Hubbard S.S."/>
            <person name="Banfield J.F."/>
        </authorList>
    </citation>
    <scope>NUCLEOTIDE SEQUENCE [LARGE SCALE GENOMIC DNA]</scope>
</reference>
<keyword evidence="1" id="KW-0812">Transmembrane</keyword>
<evidence type="ECO:0000313" key="4">
    <source>
        <dbReference type="Proteomes" id="UP000178379"/>
    </source>
</evidence>
<feature type="transmembrane region" description="Helical" evidence="1">
    <location>
        <begin position="78"/>
        <end position="98"/>
    </location>
</feature>
<feature type="transmembrane region" description="Helical" evidence="1">
    <location>
        <begin position="110"/>
        <end position="134"/>
    </location>
</feature>
<keyword evidence="1" id="KW-1133">Transmembrane helix</keyword>
<accession>A0A1F6T3Y8</accession>
<evidence type="ECO:0000256" key="1">
    <source>
        <dbReference type="SAM" id="Phobius"/>
    </source>
</evidence>
<evidence type="ECO:0000313" key="3">
    <source>
        <dbReference type="EMBL" id="OGI39864.1"/>
    </source>
</evidence>
<proteinExistence type="predicted"/>
<feature type="domain" description="DUF2231" evidence="2">
    <location>
        <begin position="3"/>
        <end position="132"/>
    </location>
</feature>
<evidence type="ECO:0000259" key="2">
    <source>
        <dbReference type="Pfam" id="PF09990"/>
    </source>
</evidence>
<feature type="transmembrane region" description="Helical" evidence="1">
    <location>
        <begin position="37"/>
        <end position="58"/>
    </location>
</feature>
<gene>
    <name evidence="3" type="ORF">A2140_07260</name>
</gene>
<dbReference type="EMBL" id="MFSQ01000076">
    <property type="protein sequence ID" value="OGI39864.1"/>
    <property type="molecule type" value="Genomic_DNA"/>
</dbReference>
<dbReference type="InterPro" id="IPR019251">
    <property type="entry name" value="DUF2231_TM"/>
</dbReference>
<feature type="transmembrane region" description="Helical" evidence="1">
    <location>
        <begin position="6"/>
        <end position="25"/>
    </location>
</feature>
<dbReference type="Proteomes" id="UP000178379">
    <property type="component" value="Unassembled WGS sequence"/>
</dbReference>
<keyword evidence="1" id="KW-0472">Membrane</keyword>